<evidence type="ECO:0000259" key="1">
    <source>
        <dbReference type="PROSITE" id="PS51186"/>
    </source>
</evidence>
<dbReference type="GO" id="GO:0008080">
    <property type="term" value="F:N-acetyltransferase activity"/>
    <property type="evidence" value="ECO:0007669"/>
    <property type="project" value="TreeGrafter"/>
</dbReference>
<feature type="domain" description="N-acetyltransferase" evidence="1">
    <location>
        <begin position="199"/>
        <end position="344"/>
    </location>
</feature>
<dbReference type="InterPro" id="IPR000182">
    <property type="entry name" value="GNAT_dom"/>
</dbReference>
<dbReference type="OrthoDB" id="1912023at2759"/>
<dbReference type="PROSITE" id="PS51186">
    <property type="entry name" value="GNAT"/>
    <property type="match status" value="1"/>
</dbReference>
<dbReference type="PANTHER" id="PTHR42919">
    <property type="entry name" value="N-ALPHA-ACETYLTRANSFERASE"/>
    <property type="match status" value="1"/>
</dbReference>
<dbReference type="PANTHER" id="PTHR42919:SF20">
    <property type="entry name" value="GCN5-RELATED N-ACETYLTRANSFERASE 10, CHLOROPLASTIC"/>
    <property type="match status" value="1"/>
</dbReference>
<dbReference type="CDD" id="cd04301">
    <property type="entry name" value="NAT_SF"/>
    <property type="match status" value="1"/>
</dbReference>
<dbReference type="AlphaFoldDB" id="A0A8T0JC57"/>
<proteinExistence type="predicted"/>
<protein>
    <recommendedName>
        <fullName evidence="1">N-acetyltransferase domain-containing protein</fullName>
    </recommendedName>
</protein>
<name>A0A8T0JC57_CERPU</name>
<sequence length="351" mass="39528">MYSVAQAGVGVGWVDAQSVPFHCARNIRTTTTGKGKNKILDVRFRVCEPVCSYYLQADFGRDRKKTQPHYRIPQSCGALRNNVYHSRDLSTRSGRSVSVSPRAQVPGDLSVVSEALRDVRDVREAALEESILKADFIEESEVKDDVIALGYGWMVREASRFDTEELRAVAHVQACSFHLQAAVFDDLFFKLFKAEVLSALIYKARHSPADRYACLLAEPVTSVDEGESCAEYPPMIVGAVNLAASVDNEVLRHLHSATEYLYVSGMAVDINYRRRNIATMLLRGCELLAMKWGFDYLVLHAYEDDTAARTLYDRGGYRVIALDPLWISSWVGRKRRVLMAKRTSRTPNFDI</sequence>
<evidence type="ECO:0000313" key="3">
    <source>
        <dbReference type="Proteomes" id="UP000822688"/>
    </source>
</evidence>
<accession>A0A8T0JC57</accession>
<comment type="caution">
    <text evidence="2">The sequence shown here is derived from an EMBL/GenBank/DDBJ whole genome shotgun (WGS) entry which is preliminary data.</text>
</comment>
<dbReference type="SUPFAM" id="SSF55729">
    <property type="entry name" value="Acyl-CoA N-acyltransferases (Nat)"/>
    <property type="match status" value="1"/>
</dbReference>
<reference evidence="2" key="1">
    <citation type="submission" date="2020-06" db="EMBL/GenBank/DDBJ databases">
        <title>WGS assembly of Ceratodon purpureus strain R40.</title>
        <authorList>
            <person name="Carey S.B."/>
            <person name="Jenkins J."/>
            <person name="Shu S."/>
            <person name="Lovell J.T."/>
            <person name="Sreedasyam A."/>
            <person name="Maumus F."/>
            <person name="Tiley G.P."/>
            <person name="Fernandez-Pozo N."/>
            <person name="Barry K."/>
            <person name="Chen C."/>
            <person name="Wang M."/>
            <person name="Lipzen A."/>
            <person name="Daum C."/>
            <person name="Saski C.A."/>
            <person name="Payton A.C."/>
            <person name="Mcbreen J.C."/>
            <person name="Conrad R.E."/>
            <person name="Kollar L.M."/>
            <person name="Olsson S."/>
            <person name="Huttunen S."/>
            <person name="Landis J.B."/>
            <person name="Wickett N.J."/>
            <person name="Johnson M.G."/>
            <person name="Rensing S.A."/>
            <person name="Grimwood J."/>
            <person name="Schmutz J."/>
            <person name="Mcdaniel S.F."/>
        </authorList>
    </citation>
    <scope>NUCLEOTIDE SEQUENCE</scope>
    <source>
        <strain evidence="2">R40</strain>
    </source>
</reference>
<keyword evidence="3" id="KW-1185">Reference proteome</keyword>
<organism evidence="2 3">
    <name type="scientific">Ceratodon purpureus</name>
    <name type="common">Fire moss</name>
    <name type="synonym">Dicranum purpureum</name>
    <dbReference type="NCBI Taxonomy" id="3225"/>
    <lineage>
        <taxon>Eukaryota</taxon>
        <taxon>Viridiplantae</taxon>
        <taxon>Streptophyta</taxon>
        <taxon>Embryophyta</taxon>
        <taxon>Bryophyta</taxon>
        <taxon>Bryophytina</taxon>
        <taxon>Bryopsida</taxon>
        <taxon>Dicranidae</taxon>
        <taxon>Pseudoditrichales</taxon>
        <taxon>Ditrichaceae</taxon>
        <taxon>Ceratodon</taxon>
    </lineage>
</organism>
<evidence type="ECO:0000313" key="2">
    <source>
        <dbReference type="EMBL" id="KAG0593494.1"/>
    </source>
</evidence>
<dbReference type="InterPro" id="IPR016181">
    <property type="entry name" value="Acyl_CoA_acyltransferase"/>
</dbReference>
<gene>
    <name evidence="2" type="ORF">KC19_1G334500</name>
</gene>
<dbReference type="EMBL" id="CM026421">
    <property type="protein sequence ID" value="KAG0593494.1"/>
    <property type="molecule type" value="Genomic_DNA"/>
</dbReference>
<dbReference type="Pfam" id="PF00583">
    <property type="entry name" value="Acetyltransf_1"/>
    <property type="match status" value="1"/>
</dbReference>
<dbReference type="GO" id="GO:0007064">
    <property type="term" value="P:mitotic sister chromatid cohesion"/>
    <property type="evidence" value="ECO:0007669"/>
    <property type="project" value="TreeGrafter"/>
</dbReference>
<dbReference type="InterPro" id="IPR051556">
    <property type="entry name" value="N-term/lysine_N-AcTrnsfr"/>
</dbReference>
<dbReference type="Gene3D" id="3.40.630.30">
    <property type="match status" value="1"/>
</dbReference>
<dbReference type="Proteomes" id="UP000822688">
    <property type="component" value="Chromosome 1"/>
</dbReference>
<dbReference type="GO" id="GO:0031415">
    <property type="term" value="C:NatA complex"/>
    <property type="evidence" value="ECO:0007669"/>
    <property type="project" value="TreeGrafter"/>
</dbReference>